<dbReference type="Proteomes" id="UP001065174">
    <property type="component" value="Chromosome"/>
</dbReference>
<dbReference type="PANTHER" id="PTHR34071">
    <property type="entry name" value="5-NITROIMIDAZOLE ANTIBIOTICS RESISTANCE PROTEIN, NIMA-FAMILY-RELATED PROTEIN-RELATED"/>
    <property type="match status" value="1"/>
</dbReference>
<dbReference type="InterPro" id="IPR024747">
    <property type="entry name" value="Pyridox_Oxase-rel"/>
</dbReference>
<evidence type="ECO:0000313" key="2">
    <source>
        <dbReference type="Proteomes" id="UP001065174"/>
    </source>
</evidence>
<keyword evidence="2" id="KW-1185">Reference proteome</keyword>
<accession>A0ABY6CLR7</accession>
<dbReference type="PANTHER" id="PTHR34071:SF2">
    <property type="entry name" value="FLAVIN-NUCLEOTIDE-BINDING PROTEIN"/>
    <property type="match status" value="1"/>
</dbReference>
<dbReference type="SUPFAM" id="SSF50475">
    <property type="entry name" value="FMN-binding split barrel"/>
    <property type="match status" value="1"/>
</dbReference>
<dbReference type="InterPro" id="IPR012349">
    <property type="entry name" value="Split_barrel_FMN-bd"/>
</dbReference>
<protein>
    <submittedName>
        <fullName evidence="1">Pyridoxamine 5'-phosphate oxidase family protein</fullName>
    </submittedName>
</protein>
<dbReference type="RefSeq" id="WP_262308778.1">
    <property type="nucleotide sequence ID" value="NZ_CP106679.1"/>
</dbReference>
<evidence type="ECO:0000313" key="1">
    <source>
        <dbReference type="EMBL" id="UXP31339.1"/>
    </source>
</evidence>
<organism evidence="1 2">
    <name type="scientific">Reichenbachiella agarivorans</name>
    <dbReference type="NCBI Taxonomy" id="2979464"/>
    <lineage>
        <taxon>Bacteria</taxon>
        <taxon>Pseudomonadati</taxon>
        <taxon>Bacteroidota</taxon>
        <taxon>Cytophagia</taxon>
        <taxon>Cytophagales</taxon>
        <taxon>Reichenbachiellaceae</taxon>
        <taxon>Reichenbachiella</taxon>
    </lineage>
</organism>
<gene>
    <name evidence="1" type="ORF">N6H18_13370</name>
</gene>
<dbReference type="Gene3D" id="2.30.110.10">
    <property type="entry name" value="Electron Transport, Fmn-binding Protein, Chain A"/>
    <property type="match status" value="1"/>
</dbReference>
<dbReference type="EMBL" id="CP106679">
    <property type="protein sequence ID" value="UXP31339.1"/>
    <property type="molecule type" value="Genomic_DNA"/>
</dbReference>
<name>A0ABY6CLR7_9BACT</name>
<sequence>MSEFAKESRNKIVRGAKRGTYDKKAIYEILDAGFLCHISFVMNDAPFMIPTAYARQGDKLYIHGSVKSRTIQETKKGTPICFCVTHLDGLVLARSAFHHSVNYRSAIIYGTAHEVVSDEDKNEALRLITENFLEGRWNEVRQPNQKELDITSVLEIDIESASAKIRTGDPVDDQEDYDLDIWAGQLPIKRIYDKPVADQLLKEGIEGSKAAHLAWEKSKQ</sequence>
<proteinExistence type="predicted"/>
<reference evidence="1" key="1">
    <citation type="submission" date="2022-09" db="EMBL/GenBank/DDBJ databases">
        <title>Comparative genomics and taxonomic characterization of three novel marine species of genus Reichenbachiella exhibiting antioxidant and polysaccharide degradation activities.</title>
        <authorList>
            <person name="Muhammad N."/>
            <person name="Lee Y.-J."/>
            <person name="Ko J."/>
            <person name="Kim S.-G."/>
        </authorList>
    </citation>
    <scope>NUCLEOTIDE SEQUENCE</scope>
    <source>
        <strain evidence="1">BKB1-1</strain>
    </source>
</reference>
<dbReference type="Pfam" id="PF12900">
    <property type="entry name" value="Pyridox_ox_2"/>
    <property type="match status" value="1"/>
</dbReference>